<accession>A0A7W6GZI4</accession>
<gene>
    <name evidence="1" type="ORF">GGR95_000247</name>
</gene>
<evidence type="ECO:0008006" key="3">
    <source>
        <dbReference type="Google" id="ProtNLM"/>
    </source>
</evidence>
<comment type="caution">
    <text evidence="1">The sequence shown here is derived from an EMBL/GenBank/DDBJ whole genome shotgun (WGS) entry which is preliminary data.</text>
</comment>
<proteinExistence type="predicted"/>
<dbReference type="EMBL" id="JACIEI010000001">
    <property type="protein sequence ID" value="MBB3992628.1"/>
    <property type="molecule type" value="Genomic_DNA"/>
</dbReference>
<organism evidence="1 2">
    <name type="scientific">Sulfitobacter undariae</name>
    <dbReference type="NCBI Taxonomy" id="1563671"/>
    <lineage>
        <taxon>Bacteria</taxon>
        <taxon>Pseudomonadati</taxon>
        <taxon>Pseudomonadota</taxon>
        <taxon>Alphaproteobacteria</taxon>
        <taxon>Rhodobacterales</taxon>
        <taxon>Roseobacteraceae</taxon>
        <taxon>Sulfitobacter</taxon>
    </lineage>
</organism>
<sequence length="153" mass="16762">MSLLHLSISANDPENVASFLAAVMGGIAMPFPPFPDCWIAFSAEDDGTAIEVYPTTHVLEAGPEQISCEIKSRDTTSTFVHAAVCSKLSRVEIIGLASSKGWTSRICNRGPFECVEVWLENRLLVELLDAEMQKDYREGMTASNWASMFGLSK</sequence>
<evidence type="ECO:0000313" key="1">
    <source>
        <dbReference type="EMBL" id="MBB3992628.1"/>
    </source>
</evidence>
<protein>
    <recommendedName>
        <fullName evidence="3">VOC domain-containing protein</fullName>
    </recommendedName>
</protein>
<evidence type="ECO:0000313" key="2">
    <source>
        <dbReference type="Proteomes" id="UP000530268"/>
    </source>
</evidence>
<keyword evidence="2" id="KW-1185">Reference proteome</keyword>
<dbReference type="AlphaFoldDB" id="A0A7W6GZI4"/>
<dbReference type="Proteomes" id="UP000530268">
    <property type="component" value="Unassembled WGS sequence"/>
</dbReference>
<dbReference type="RefSeq" id="WP_184561950.1">
    <property type="nucleotide sequence ID" value="NZ_JACIEI010000001.1"/>
</dbReference>
<reference evidence="1 2" key="1">
    <citation type="submission" date="2020-08" db="EMBL/GenBank/DDBJ databases">
        <title>Genomic Encyclopedia of Type Strains, Phase IV (KMG-IV): sequencing the most valuable type-strain genomes for metagenomic binning, comparative biology and taxonomic classification.</title>
        <authorList>
            <person name="Goeker M."/>
        </authorList>
    </citation>
    <scope>NUCLEOTIDE SEQUENCE [LARGE SCALE GENOMIC DNA]</scope>
    <source>
        <strain evidence="1 2">DSM 102234</strain>
    </source>
</reference>
<name>A0A7W6GZI4_9RHOB</name>